<evidence type="ECO:0000256" key="3">
    <source>
        <dbReference type="ARBA" id="ARBA00030681"/>
    </source>
</evidence>
<dbReference type="GO" id="GO:0009435">
    <property type="term" value="P:NAD+ biosynthetic process"/>
    <property type="evidence" value="ECO:0007669"/>
    <property type="project" value="InterPro"/>
</dbReference>
<dbReference type="Pfam" id="PF00795">
    <property type="entry name" value="CN_hydrolase"/>
    <property type="match status" value="1"/>
</dbReference>
<dbReference type="InterPro" id="IPR003694">
    <property type="entry name" value="NAD_synthase"/>
</dbReference>
<dbReference type="AlphaFoldDB" id="A0AAD9K193"/>
<dbReference type="InterPro" id="IPR036526">
    <property type="entry name" value="C-N_Hydrolase_sf"/>
</dbReference>
<dbReference type="GO" id="GO:0004359">
    <property type="term" value="F:glutaminase activity"/>
    <property type="evidence" value="ECO:0007669"/>
    <property type="project" value="InterPro"/>
</dbReference>
<dbReference type="Proteomes" id="UP001208570">
    <property type="component" value="Unassembled WGS sequence"/>
</dbReference>
<comment type="caution">
    <text evidence="5">The sequence shown here is derived from an EMBL/GenBank/DDBJ whole genome shotgun (WGS) entry which is preliminary data.</text>
</comment>
<evidence type="ECO:0000259" key="4">
    <source>
        <dbReference type="PROSITE" id="PS50263"/>
    </source>
</evidence>
<keyword evidence="6" id="KW-1185">Reference proteome</keyword>
<dbReference type="CDD" id="cd07570">
    <property type="entry name" value="GAT_Gln-NAD-synth"/>
    <property type="match status" value="1"/>
</dbReference>
<sequence length="181" mass="21015">MGRKVVLATCSLNQWAMDFDGNMKRILRSIEKAKSSGATYRLGPELEITGYGCADHYFENDTELHSFQVLAALLQDSVCQDIICDVGMPIMHKNVLYNCRVIFLNRKILLIRPKKLLCDDSNYRESRYFMSWKKPKQIEDFFLPRLLQDITGQVYNNNNNNNNTVFLIFPICNHVLKKTIL</sequence>
<evidence type="ECO:0000256" key="2">
    <source>
        <dbReference type="ARBA" id="ARBA00022598"/>
    </source>
</evidence>
<dbReference type="EMBL" id="JAODUP010000087">
    <property type="protein sequence ID" value="KAK2163021.1"/>
    <property type="molecule type" value="Genomic_DNA"/>
</dbReference>
<evidence type="ECO:0000256" key="1">
    <source>
        <dbReference type="ARBA" id="ARBA00017309"/>
    </source>
</evidence>
<proteinExistence type="predicted"/>
<dbReference type="GO" id="GO:0003952">
    <property type="term" value="F:NAD+ synthase (glutamine-hydrolyzing) activity"/>
    <property type="evidence" value="ECO:0007669"/>
    <property type="project" value="InterPro"/>
</dbReference>
<evidence type="ECO:0000313" key="6">
    <source>
        <dbReference type="Proteomes" id="UP001208570"/>
    </source>
</evidence>
<evidence type="ECO:0000313" key="5">
    <source>
        <dbReference type="EMBL" id="KAK2163021.1"/>
    </source>
</evidence>
<dbReference type="PROSITE" id="PS50263">
    <property type="entry name" value="CN_HYDROLASE"/>
    <property type="match status" value="1"/>
</dbReference>
<organism evidence="5 6">
    <name type="scientific">Paralvinella palmiformis</name>
    <dbReference type="NCBI Taxonomy" id="53620"/>
    <lineage>
        <taxon>Eukaryota</taxon>
        <taxon>Metazoa</taxon>
        <taxon>Spiralia</taxon>
        <taxon>Lophotrochozoa</taxon>
        <taxon>Annelida</taxon>
        <taxon>Polychaeta</taxon>
        <taxon>Sedentaria</taxon>
        <taxon>Canalipalpata</taxon>
        <taxon>Terebellida</taxon>
        <taxon>Terebelliformia</taxon>
        <taxon>Alvinellidae</taxon>
        <taxon>Paralvinella</taxon>
    </lineage>
</organism>
<reference evidence="5" key="1">
    <citation type="journal article" date="2023" name="Mol. Biol. Evol.">
        <title>Third-Generation Sequencing Reveals the Adaptive Role of the Epigenome in Three Deep-Sea Polychaetes.</title>
        <authorList>
            <person name="Perez M."/>
            <person name="Aroh O."/>
            <person name="Sun Y."/>
            <person name="Lan Y."/>
            <person name="Juniper S.K."/>
            <person name="Young C.R."/>
            <person name="Angers B."/>
            <person name="Qian P.Y."/>
        </authorList>
    </citation>
    <scope>NUCLEOTIDE SEQUENCE</scope>
    <source>
        <strain evidence="5">P08H-3</strain>
    </source>
</reference>
<dbReference type="GO" id="GO:0005737">
    <property type="term" value="C:cytoplasm"/>
    <property type="evidence" value="ECO:0007669"/>
    <property type="project" value="InterPro"/>
</dbReference>
<dbReference type="InterPro" id="IPR003010">
    <property type="entry name" value="C-N_Hydrolase"/>
</dbReference>
<gene>
    <name evidence="5" type="ORF">LSH36_87g03034</name>
</gene>
<dbReference type="SUPFAM" id="SSF56317">
    <property type="entry name" value="Carbon-nitrogen hydrolase"/>
    <property type="match status" value="1"/>
</dbReference>
<feature type="domain" description="CN hydrolase" evidence="4">
    <location>
        <begin position="5"/>
        <end position="181"/>
    </location>
</feature>
<dbReference type="PANTHER" id="PTHR23090">
    <property type="entry name" value="NH 3 /GLUTAMINE-DEPENDENT NAD + SYNTHETASE"/>
    <property type="match status" value="1"/>
</dbReference>
<protein>
    <recommendedName>
        <fullName evidence="1">Glutamine-dependent NAD(+) synthetase</fullName>
    </recommendedName>
    <alternativeName>
        <fullName evidence="3">NAD(+) synthase [glutamine-hydrolyzing]</fullName>
    </alternativeName>
</protein>
<name>A0AAD9K193_9ANNE</name>
<accession>A0AAD9K193</accession>
<dbReference type="Gene3D" id="3.60.110.10">
    <property type="entry name" value="Carbon-nitrogen hydrolase"/>
    <property type="match status" value="1"/>
</dbReference>
<keyword evidence="2" id="KW-0436">Ligase</keyword>
<dbReference type="PANTHER" id="PTHR23090:SF9">
    <property type="entry name" value="GLUTAMINE-DEPENDENT NAD(+) SYNTHETASE"/>
    <property type="match status" value="1"/>
</dbReference>